<dbReference type="SUPFAM" id="SSF48452">
    <property type="entry name" value="TPR-like"/>
    <property type="match status" value="1"/>
</dbReference>
<dbReference type="Gene3D" id="1.25.40.10">
    <property type="entry name" value="Tetratricopeptide repeat domain"/>
    <property type="match status" value="1"/>
</dbReference>
<dbReference type="InterPro" id="IPR011990">
    <property type="entry name" value="TPR-like_helical_dom_sf"/>
</dbReference>
<reference evidence="3" key="1">
    <citation type="journal article" date="2023" name="Commun. Biol.">
        <title>Genome analysis of Parmales, the sister group of diatoms, reveals the evolutionary specialization of diatoms from phago-mixotrophs to photoautotrophs.</title>
        <authorList>
            <person name="Ban H."/>
            <person name="Sato S."/>
            <person name="Yoshikawa S."/>
            <person name="Yamada K."/>
            <person name="Nakamura Y."/>
            <person name="Ichinomiya M."/>
            <person name="Sato N."/>
            <person name="Blanc-Mathieu R."/>
            <person name="Endo H."/>
            <person name="Kuwata A."/>
            <person name="Ogata H."/>
        </authorList>
    </citation>
    <scope>NUCLEOTIDE SEQUENCE [LARGE SCALE GENOMIC DNA]</scope>
</reference>
<dbReference type="OrthoDB" id="194174at2759"/>
<dbReference type="EMBL" id="BRYA01000376">
    <property type="protein sequence ID" value="GMI48142.1"/>
    <property type="molecule type" value="Genomic_DNA"/>
</dbReference>
<proteinExistence type="predicted"/>
<evidence type="ECO:0000256" key="1">
    <source>
        <dbReference type="SAM" id="SignalP"/>
    </source>
</evidence>
<feature type="signal peptide" evidence="1">
    <location>
        <begin position="1"/>
        <end position="19"/>
    </location>
</feature>
<dbReference type="AlphaFoldDB" id="A0A9W7GLZ7"/>
<evidence type="ECO:0000313" key="2">
    <source>
        <dbReference type="EMBL" id="GMI48142.1"/>
    </source>
</evidence>
<accession>A0A9W7GLZ7</accession>
<keyword evidence="3" id="KW-1185">Reference proteome</keyword>
<comment type="caution">
    <text evidence="2">The sequence shown here is derived from an EMBL/GenBank/DDBJ whole genome shotgun (WGS) entry which is preliminary data.</text>
</comment>
<protein>
    <submittedName>
        <fullName evidence="2">Uncharacterized protein</fullName>
    </submittedName>
</protein>
<sequence>MRTRLVCALCTLVLGAAVGVDDQGLEKCFKEENKMSSCSPPTKSKCYLIEHFGTSDYAGNGLYCDFGGKKPHFVRVSKVGQQRYEVMVSSKHKKGEAGGEVVNSWMLMKVTRSMTSRGDWVPMPIYQAIGLAEGGLPLEGWNGVKRKRSKGDDNTPNFDGEYSYDHEDPVLRVSEVTLGAQEEVLVWNRQVVEGLEFVGEKSCVAEVCGKVGSGGSGGSRGVIAEAQLAEAGLDNELAGKFYGEAVDMMLQKVEGMKMVPRFERWQIAETYGDAGRMMGRQGLFEEAVEMITKGLSYASVDVQRRALYMDLGDLYLAMGKIDEAKQSYAGAKKAVKTKGGMADVAGYGVRVGKGSVGEGLLQVLGDFYGKVRGMLILGVDAGEDWEEALDIWTSLTGKVGEAVVCGEEEEVIDGELFGKFCKKYARFNIVGGMAREQDGGGLKEEL</sequence>
<name>A0A9W7GLZ7_9STRA</name>
<gene>
    <name evidence="2" type="ORF">TrCOL_g12087</name>
</gene>
<feature type="chain" id="PRO_5040882955" evidence="1">
    <location>
        <begin position="20"/>
        <end position="446"/>
    </location>
</feature>
<dbReference type="Proteomes" id="UP001165065">
    <property type="component" value="Unassembled WGS sequence"/>
</dbReference>
<organism evidence="2 3">
    <name type="scientific">Triparma columacea</name>
    <dbReference type="NCBI Taxonomy" id="722753"/>
    <lineage>
        <taxon>Eukaryota</taxon>
        <taxon>Sar</taxon>
        <taxon>Stramenopiles</taxon>
        <taxon>Ochrophyta</taxon>
        <taxon>Bolidophyceae</taxon>
        <taxon>Parmales</taxon>
        <taxon>Triparmaceae</taxon>
        <taxon>Triparma</taxon>
    </lineage>
</organism>
<keyword evidence="1" id="KW-0732">Signal</keyword>
<evidence type="ECO:0000313" key="3">
    <source>
        <dbReference type="Proteomes" id="UP001165065"/>
    </source>
</evidence>